<dbReference type="RefSeq" id="WP_272446496.1">
    <property type="nucleotide sequence ID" value="NZ_JAMQKC010000008.1"/>
</dbReference>
<dbReference type="InterPro" id="IPR029063">
    <property type="entry name" value="SAM-dependent_MTases_sf"/>
</dbReference>
<dbReference type="InterPro" id="IPR000241">
    <property type="entry name" value="RlmKL-like_Mtase"/>
</dbReference>
<comment type="caution">
    <text evidence="2">The sequence shown here is derived from an EMBL/GenBank/DDBJ whole genome shotgun (WGS) entry which is preliminary data.</text>
</comment>
<feature type="domain" description="Ribosomal RNA large subunit methyltransferase K/L-like methyltransferase" evidence="1">
    <location>
        <begin position="154"/>
        <end position="253"/>
    </location>
</feature>
<accession>A0A9X4AF25</accession>
<keyword evidence="2" id="KW-0808">Transferase</keyword>
<proteinExistence type="predicted"/>
<dbReference type="PANTHER" id="PTHR14911:SF13">
    <property type="entry name" value="TRNA (GUANINE(6)-N2)-METHYLTRANSFERASE THUMP3"/>
    <property type="match status" value="1"/>
</dbReference>
<evidence type="ECO:0000313" key="2">
    <source>
        <dbReference type="EMBL" id="MDC3417431.1"/>
    </source>
</evidence>
<dbReference type="Gene3D" id="3.40.50.150">
    <property type="entry name" value="Vaccinia Virus protein VP39"/>
    <property type="match status" value="1"/>
</dbReference>
<keyword evidence="2" id="KW-0489">Methyltransferase</keyword>
<protein>
    <submittedName>
        <fullName evidence="2">RsmD family RNA methyltransferase</fullName>
    </submittedName>
</protein>
<dbReference type="EMBL" id="JAMQKC010000008">
    <property type="protein sequence ID" value="MDC3417431.1"/>
    <property type="molecule type" value="Genomic_DNA"/>
</dbReference>
<dbReference type="CDD" id="cd02440">
    <property type="entry name" value="AdoMet_MTases"/>
    <property type="match status" value="1"/>
</dbReference>
<dbReference type="AlphaFoldDB" id="A0A9X4AF25"/>
<reference evidence="2" key="1">
    <citation type="submission" date="2022-06" db="EMBL/GenBank/DDBJ databases">
        <title>Aquibacillus sp. a new bacterium isolated from soil saline samples.</title>
        <authorList>
            <person name="Galisteo C."/>
            <person name="De La Haba R."/>
            <person name="Sanchez-Porro C."/>
            <person name="Ventosa A."/>
        </authorList>
    </citation>
    <scope>NUCLEOTIDE SEQUENCE</scope>
    <source>
        <strain evidence="2">3ASR75-54</strain>
    </source>
</reference>
<dbReference type="Pfam" id="PF01170">
    <property type="entry name" value="UPF0020"/>
    <property type="match status" value="1"/>
</dbReference>
<sequence>MNHLNQQYIYNYSCAEEEKSLCKLEMRAFFGKDTNTGMLKSERYIDPNRSPFIKEQLTILYEASNFSQLKEQVNKTGRVDGTFKVVLVNPHDVFGQKRITFKERRMIEREVGLCLRGEVSLDSPDKRFAVMNVDGQWIFGLYQEAKSIWLTHQKKPHQYSTALNTRVARAVVNIAIPRSTGIKAIDPCCGIGTVLIEALSMGVNIVGNDRNPLIMKGVRENIKFFGYETDVLLKDMRDITEQYDVAIIDMPYNLCSVLSKQEKITMLKSARSFTRKLVVISLEEIESAIATSGFTVKDRGFVKKGSIIRQVIVCE</sequence>
<dbReference type="Proteomes" id="UP001145069">
    <property type="component" value="Unassembled WGS sequence"/>
</dbReference>
<dbReference type="PANTHER" id="PTHR14911">
    <property type="entry name" value="THUMP DOMAIN-CONTAINING"/>
    <property type="match status" value="1"/>
</dbReference>
<dbReference type="GO" id="GO:0030488">
    <property type="term" value="P:tRNA methylation"/>
    <property type="evidence" value="ECO:0007669"/>
    <property type="project" value="TreeGrafter"/>
</dbReference>
<organism evidence="2 3">
    <name type="scientific">Aquibacillus salsiterrae</name>
    <dbReference type="NCBI Taxonomy" id="2950439"/>
    <lineage>
        <taxon>Bacteria</taxon>
        <taxon>Bacillati</taxon>
        <taxon>Bacillota</taxon>
        <taxon>Bacilli</taxon>
        <taxon>Bacillales</taxon>
        <taxon>Bacillaceae</taxon>
        <taxon>Aquibacillus</taxon>
    </lineage>
</organism>
<dbReference type="GO" id="GO:0016423">
    <property type="term" value="F:tRNA (guanine) methyltransferase activity"/>
    <property type="evidence" value="ECO:0007669"/>
    <property type="project" value="TreeGrafter"/>
</dbReference>
<evidence type="ECO:0000313" key="3">
    <source>
        <dbReference type="Proteomes" id="UP001145069"/>
    </source>
</evidence>
<evidence type="ECO:0000259" key="1">
    <source>
        <dbReference type="Pfam" id="PF01170"/>
    </source>
</evidence>
<keyword evidence="3" id="KW-1185">Reference proteome</keyword>
<gene>
    <name evidence="2" type="ORF">NC799_11040</name>
</gene>
<dbReference type="SUPFAM" id="SSF53335">
    <property type="entry name" value="S-adenosyl-L-methionine-dependent methyltransferases"/>
    <property type="match status" value="1"/>
</dbReference>
<name>A0A9X4AF25_9BACI</name>